<reference evidence="1" key="1">
    <citation type="submission" date="2023-11" db="EMBL/GenBank/DDBJ databases">
        <authorList>
            <person name="Poullet M."/>
        </authorList>
    </citation>
    <scope>NUCLEOTIDE SEQUENCE</scope>
    <source>
        <strain evidence="1">E1834</strain>
    </source>
</reference>
<comment type="caution">
    <text evidence="1">The sequence shown here is derived from an EMBL/GenBank/DDBJ whole genome shotgun (WGS) entry which is preliminary data.</text>
</comment>
<dbReference type="EMBL" id="CAVMJV010000080">
    <property type="protein sequence ID" value="CAK5090142.1"/>
    <property type="molecule type" value="Genomic_DNA"/>
</dbReference>
<name>A0ACB1AHS5_MELEN</name>
<proteinExistence type="predicted"/>
<sequence length="518" mass="57827">MNNNKNANNGKEVGGAKTSLTNIQANIQNTTNIPTNIQTNISTNIQTNISTNIQTSKTFPTLSTTTTTFPQTFPSIPVIQQTTNTQTLPTCLDYQKHEQQQEIQQVKHELFGSDRNVVNNNNITSLTSIDYNTTLVRHTDPSSSQTNTQTPVIIRCPTNDNNDNNIYSNQLNSFDYFNHQWMPHIGICPSMVEMTGENIENSNGAIRVLQQQQIPQHAIEAIQATLNIFFLIKIIKKILKSSPPYWWLDPQQQMATAAVSHPHQPFLFATEWATNPSCSNNDPAYQAAVSAYQAAAQLISNPNDLENPYQSAFGGINILQQPPTLISQFPFSNEEQLQQWAGGLQFNNNFPFVGQGVISSYNNNVSDNIQLSRTNTELNETQPYTQQQQHQLPTQIIAPPHLSSSSSPSPFLTTTPSTVIVERNEALKLQQAIIKSSSSNPSSINSSTFVSTYSNTPTITVETSSQFGLQPITGERLLNHLFPTTFSWGIEGWKKVREMFALYIIKQVLKNLCYLNKL</sequence>
<evidence type="ECO:0000313" key="1">
    <source>
        <dbReference type="EMBL" id="CAK5090142.1"/>
    </source>
</evidence>
<organism evidence="1 2">
    <name type="scientific">Meloidogyne enterolobii</name>
    <name type="common">Root-knot nematode worm</name>
    <name type="synonym">Meloidogyne mayaguensis</name>
    <dbReference type="NCBI Taxonomy" id="390850"/>
    <lineage>
        <taxon>Eukaryota</taxon>
        <taxon>Metazoa</taxon>
        <taxon>Ecdysozoa</taxon>
        <taxon>Nematoda</taxon>
        <taxon>Chromadorea</taxon>
        <taxon>Rhabditida</taxon>
        <taxon>Tylenchina</taxon>
        <taxon>Tylenchomorpha</taxon>
        <taxon>Tylenchoidea</taxon>
        <taxon>Meloidogynidae</taxon>
        <taxon>Meloidogyninae</taxon>
        <taxon>Meloidogyne</taxon>
    </lineage>
</organism>
<protein>
    <submittedName>
        <fullName evidence="1">Uncharacterized protein</fullName>
    </submittedName>
</protein>
<accession>A0ACB1AHS5</accession>
<dbReference type="Proteomes" id="UP001497535">
    <property type="component" value="Unassembled WGS sequence"/>
</dbReference>
<evidence type="ECO:0000313" key="2">
    <source>
        <dbReference type="Proteomes" id="UP001497535"/>
    </source>
</evidence>
<keyword evidence="2" id="KW-1185">Reference proteome</keyword>
<gene>
    <name evidence="1" type="ORF">MENTE1834_LOCUS37912</name>
</gene>